<dbReference type="NCBIfam" id="NF009774">
    <property type="entry name" value="PRK13271.1"/>
    <property type="match status" value="1"/>
</dbReference>
<keyword evidence="1" id="KW-0378">Hydrolase</keyword>
<evidence type="ECO:0000313" key="5">
    <source>
        <dbReference type="EMBL" id="NKF20724.1"/>
    </source>
</evidence>
<feature type="compositionally biased region" description="Basic and acidic residues" evidence="4">
    <location>
        <begin position="525"/>
        <end position="534"/>
    </location>
</feature>
<feature type="region of interest" description="Disordered" evidence="4">
    <location>
        <begin position="521"/>
        <end position="543"/>
    </location>
</feature>
<dbReference type="NCBIfam" id="NF009773">
    <property type="entry name" value="PRK13270.1"/>
    <property type="match status" value="1"/>
</dbReference>
<accession>A0A970B711</accession>
<dbReference type="FunFam" id="1.50.10.10:FF:000003">
    <property type="entry name" value="Cytoplasmic trehalase"/>
    <property type="match status" value="1"/>
</dbReference>
<keyword evidence="6" id="KW-1185">Reference proteome</keyword>
<reference evidence="5" key="1">
    <citation type="submission" date="2020-03" db="EMBL/GenBank/DDBJ databases">
        <title>Solimonas marina sp. nov., isolated from deep seawater of the Pacific Ocean.</title>
        <authorList>
            <person name="Liu X."/>
            <person name="Lai Q."/>
            <person name="Sun F."/>
            <person name="Gai Y."/>
            <person name="Li G."/>
            <person name="Shao Z."/>
        </authorList>
    </citation>
    <scope>NUCLEOTIDE SEQUENCE</scope>
    <source>
        <strain evidence="5">C16B3</strain>
    </source>
</reference>
<dbReference type="GO" id="GO:0004555">
    <property type="term" value="F:alpha,alpha-trehalase activity"/>
    <property type="evidence" value="ECO:0007669"/>
    <property type="project" value="InterPro"/>
</dbReference>
<dbReference type="Proteomes" id="UP000653472">
    <property type="component" value="Unassembled WGS sequence"/>
</dbReference>
<proteinExistence type="predicted"/>
<keyword evidence="2" id="KW-0326">Glycosidase</keyword>
<dbReference type="PRINTS" id="PR00744">
    <property type="entry name" value="GLHYDRLASE37"/>
</dbReference>
<dbReference type="PROSITE" id="PS00928">
    <property type="entry name" value="TREHALASE_2"/>
    <property type="match status" value="1"/>
</dbReference>
<name>A0A970B711_9GAMM</name>
<dbReference type="PROSITE" id="PS00927">
    <property type="entry name" value="TREHALASE_1"/>
    <property type="match status" value="1"/>
</dbReference>
<dbReference type="PANTHER" id="PTHR23403">
    <property type="entry name" value="TREHALASE"/>
    <property type="match status" value="1"/>
</dbReference>
<comment type="caution">
    <text evidence="5">The sequence shown here is derived from an EMBL/GenBank/DDBJ whole genome shotgun (WGS) entry which is preliminary data.</text>
</comment>
<dbReference type="AlphaFoldDB" id="A0A970B711"/>
<protein>
    <recommendedName>
        <fullName evidence="3">Putative periplasmic trehalase</fullName>
    </recommendedName>
</protein>
<gene>
    <name evidence="5" type="primary">treF</name>
    <name evidence="5" type="ORF">G7Y82_00245</name>
</gene>
<dbReference type="InterPro" id="IPR018232">
    <property type="entry name" value="Glyco_hydro_37_CS"/>
</dbReference>
<dbReference type="InterPro" id="IPR008928">
    <property type="entry name" value="6-hairpin_glycosidase_sf"/>
</dbReference>
<evidence type="ECO:0000256" key="2">
    <source>
        <dbReference type="ARBA" id="ARBA00023295"/>
    </source>
</evidence>
<dbReference type="SUPFAM" id="SSF48208">
    <property type="entry name" value="Six-hairpin glycosidases"/>
    <property type="match status" value="1"/>
</dbReference>
<dbReference type="InterPro" id="IPR012341">
    <property type="entry name" value="6hp_glycosidase-like_sf"/>
</dbReference>
<dbReference type="InterPro" id="IPR001661">
    <property type="entry name" value="Glyco_hydro_37"/>
</dbReference>
<evidence type="ECO:0000256" key="4">
    <source>
        <dbReference type="SAM" id="MobiDB-lite"/>
    </source>
</evidence>
<organism evidence="5 6">
    <name type="scientific">Solimonas marina</name>
    <dbReference type="NCBI Taxonomy" id="2714601"/>
    <lineage>
        <taxon>Bacteria</taxon>
        <taxon>Pseudomonadati</taxon>
        <taxon>Pseudomonadota</taxon>
        <taxon>Gammaproteobacteria</taxon>
        <taxon>Nevskiales</taxon>
        <taxon>Nevskiaceae</taxon>
        <taxon>Solimonas</taxon>
    </lineage>
</organism>
<dbReference type="Pfam" id="PF01204">
    <property type="entry name" value="Trehalase"/>
    <property type="match status" value="1"/>
</dbReference>
<evidence type="ECO:0000256" key="1">
    <source>
        <dbReference type="ARBA" id="ARBA00022801"/>
    </source>
</evidence>
<dbReference type="GO" id="GO:0005993">
    <property type="term" value="P:trehalose catabolic process"/>
    <property type="evidence" value="ECO:0007669"/>
    <property type="project" value="TreeGrafter"/>
</dbReference>
<dbReference type="PANTHER" id="PTHR23403:SF8">
    <property type="entry name" value="CYTOPLASMIC TREHALASE"/>
    <property type="match status" value="1"/>
</dbReference>
<dbReference type="Gene3D" id="1.50.10.10">
    <property type="match status" value="1"/>
</dbReference>
<dbReference type="RefSeq" id="WP_168145991.1">
    <property type="nucleotide sequence ID" value="NZ_JAAVXB010000001.1"/>
</dbReference>
<sequence>MELPRAVADAAHRDSDDAQARVARIAAADTLTPADRYQELFVEVQMSRVFDDGKTFIDCAPLDEPEKILSAYRAQKDHAGFRLADFVAAHFSAETIPEHHYESNPNQSLADHIDTLWDVLTRAPQTHPRKSSLLPLPKPYVVPGGRFGELYYWDSYFTMLGLAESGRPELLRAMADNFAFMIDTYGHVPNGNRTYYLSRSQPPVFALMVELFETHGVHSALHYLPQLHKEYAYWMHGVDDLRPGEAHRSCVRLDDGHVLNRYWDDRDAPREESYREDVMTARQSSRPAHEVYRDLRAGAASGWDFSSRWLDDPRELSSIRTTALLPVDLNSFLCKLERQIARLSAAIHDTSTAQRFDALAAARRQAIDRYLWNDAAGAYFDFDWQRDTRRELLTAATAAPLFVGIAGNEQAQRCGDAMVDRLLAPGGLVTTSVGYGEQWDSPNGWAPLQWMAIHGLRQYGGHVIADDIARRWLHTVAAVYEQESKLVEKYVVVGHAHGGGGGEYPLQDGFGWTNGVTRKLLNQQPRDHAHDARAGRRHRGRRR</sequence>
<evidence type="ECO:0000256" key="3">
    <source>
        <dbReference type="ARBA" id="ARBA00073174"/>
    </source>
</evidence>
<dbReference type="EMBL" id="JAAVXB010000001">
    <property type="protein sequence ID" value="NKF20724.1"/>
    <property type="molecule type" value="Genomic_DNA"/>
</dbReference>
<evidence type="ECO:0000313" key="6">
    <source>
        <dbReference type="Proteomes" id="UP000653472"/>
    </source>
</evidence>